<dbReference type="Proteomes" id="UP000284178">
    <property type="component" value="Unassembled WGS sequence"/>
</dbReference>
<name>A0A412G707_9FIRM</name>
<dbReference type="EMBL" id="QRUP01000001">
    <property type="protein sequence ID" value="RGR77084.1"/>
    <property type="molecule type" value="Genomic_DNA"/>
</dbReference>
<sequence length="499" mass="55448">MSENQPEKALFQLIAEALTPEGTLPKDFSLPKEKAQNKLIFADGAMDGIKLYHTQPKEVDIEPVCQALLLISQGQEETGKTQLTAALAQHSVIEVIDALHKWIYEHHQELDPGKLSGFAIRCIMTSSDPELIKLGLAIMELLNTDKQEALKKVIRALALCNEFTLYCLFIMRSWTSGNDEIFDLMQKVHGWGRIHCVNQIDPANRLIKKWLLDHGCENNVAPAYSALTVAKKCDLADQIVREDLSQEDWAGITLIIDGLMAEGPVAGISEIEDREGLFAGYLKQAERFPMTLATVQNLIAIAQYIDGEQVKLPEIKNQCLELLKSSECYVTVSTAMEQGKGFEEALKLSIPYEEKAMAWLKQNPIEHCMAARLLMASEKDCDEILALYADCLPLDMMASGPADVLGLGKDYQDFHALAAVLQSLRLYPGKGEAFIRCALLCPVISCRTYALDTLESWVKLAQTPLKGIAPQLLVVLDQAEELEVKDELKTRIQALKHAA</sequence>
<proteinExistence type="predicted"/>
<evidence type="ECO:0000313" key="2">
    <source>
        <dbReference type="Proteomes" id="UP000284178"/>
    </source>
</evidence>
<dbReference type="GeneID" id="83014179"/>
<keyword evidence="2" id="KW-1185">Reference proteome</keyword>
<reference evidence="1 2" key="1">
    <citation type="submission" date="2018-08" db="EMBL/GenBank/DDBJ databases">
        <title>A genome reference for cultivated species of the human gut microbiota.</title>
        <authorList>
            <person name="Zou Y."/>
            <person name="Xue W."/>
            <person name="Luo G."/>
        </authorList>
    </citation>
    <scope>NUCLEOTIDE SEQUENCE [LARGE SCALE GENOMIC DNA]</scope>
    <source>
        <strain evidence="1 2">AF24-29</strain>
    </source>
</reference>
<organism evidence="1 2">
    <name type="scientific">Holdemania filiformis</name>
    <dbReference type="NCBI Taxonomy" id="61171"/>
    <lineage>
        <taxon>Bacteria</taxon>
        <taxon>Bacillati</taxon>
        <taxon>Bacillota</taxon>
        <taxon>Erysipelotrichia</taxon>
        <taxon>Erysipelotrichales</taxon>
        <taxon>Erysipelotrichaceae</taxon>
        <taxon>Holdemania</taxon>
    </lineage>
</organism>
<protein>
    <submittedName>
        <fullName evidence="1">Uncharacterized protein</fullName>
    </submittedName>
</protein>
<dbReference type="AlphaFoldDB" id="A0A412G707"/>
<evidence type="ECO:0000313" key="1">
    <source>
        <dbReference type="EMBL" id="RGR77084.1"/>
    </source>
</evidence>
<comment type="caution">
    <text evidence="1">The sequence shown here is derived from an EMBL/GenBank/DDBJ whole genome shotgun (WGS) entry which is preliminary data.</text>
</comment>
<gene>
    <name evidence="1" type="ORF">DWY25_01985</name>
</gene>
<dbReference type="RefSeq" id="WP_117892992.1">
    <property type="nucleotide sequence ID" value="NZ_CABJCV010000001.1"/>
</dbReference>
<accession>A0A412G707</accession>